<sequence>MAVELKIGDYVAGKKFASLEHDFKGEIEKVYENSVLILIKEFQKADEPIVNEYNHRAVVRKDEAKLIKAAPKVEVAPEKED</sequence>
<reference evidence="3 6" key="3">
    <citation type="submission" date="2019-01" db="EMBL/GenBank/DDBJ databases">
        <title>Draft genome sequence of Lactobacillus paraplantarum OSY-TC318, a Producer of the novel lantibiotic Paraplantaracin TC318.</title>
        <authorList>
            <person name="Hussein W.E."/>
            <person name="Huang E."/>
            <person name="Yousef A.E."/>
        </authorList>
    </citation>
    <scope>NUCLEOTIDE SEQUENCE [LARGE SCALE GENOMIC DNA]</scope>
    <source>
        <strain evidence="3 6">OSY-TC318</strain>
    </source>
</reference>
<dbReference type="Proteomes" id="UP000277896">
    <property type="component" value="Chromosome"/>
</dbReference>
<evidence type="ECO:0000313" key="3">
    <source>
        <dbReference type="EMBL" id="TBX45351.1"/>
    </source>
</evidence>
<protein>
    <submittedName>
        <fullName evidence="3">DUF2187 domain-containing protein</fullName>
    </submittedName>
</protein>
<accession>A0A098R8T0</accession>
<dbReference type="EMBL" id="CP032744">
    <property type="protein sequence ID" value="AYJ38330.1"/>
    <property type="molecule type" value="Genomic_DNA"/>
</dbReference>
<evidence type="ECO:0000313" key="4">
    <source>
        <dbReference type="Proteomes" id="UP000236162"/>
    </source>
</evidence>
<proteinExistence type="predicted"/>
<name>A0A098R8T0_9LACO</name>
<reference evidence="2 4" key="1">
    <citation type="submission" date="2017-04" db="EMBL/GenBank/DDBJ databases">
        <title>In vitro and in silico characterization of Lactobacillus paraplantarum D2-1, a starter culture for soymilk fermentation.</title>
        <authorList>
            <person name="Endo A."/>
            <person name="Sasaki F."/>
            <person name="Maeno S."/>
            <person name="Kanesaki Y."/>
            <person name="Kubota E."/>
            <person name="Torres G.A."/>
            <person name="Tomita S."/>
            <person name="Nakagawa J."/>
        </authorList>
    </citation>
    <scope>NUCLEOTIDE SEQUENCE [LARGE SCALE GENOMIC DNA]</scope>
    <source>
        <strain evidence="2 4">D2-1</strain>
    </source>
</reference>
<dbReference type="EMBL" id="SEHH01000048">
    <property type="protein sequence ID" value="TBX45351.1"/>
    <property type="molecule type" value="Genomic_DNA"/>
</dbReference>
<dbReference type="HOGENOM" id="CLU_162586_1_0_9"/>
<evidence type="ECO:0000313" key="6">
    <source>
        <dbReference type="Proteomes" id="UP000292648"/>
    </source>
</evidence>
<dbReference type="GeneID" id="79806992"/>
<dbReference type="RefSeq" id="WP_021731360.1">
    <property type="nucleotide sequence ID" value="NZ_AVAI01000117.1"/>
</dbReference>
<dbReference type="EMBL" id="BDOR01000018">
    <property type="protein sequence ID" value="GBF02960.1"/>
    <property type="molecule type" value="Genomic_DNA"/>
</dbReference>
<gene>
    <name evidence="3" type="ORF">EUZ87_05940</name>
    <name evidence="1" type="ORF">LP667_05665</name>
    <name evidence="2" type="ORF">LPPLD21_02513</name>
</gene>
<dbReference type="Proteomes" id="UP000292648">
    <property type="component" value="Unassembled WGS sequence"/>
</dbReference>
<dbReference type="Proteomes" id="UP000236162">
    <property type="component" value="Unassembled WGS sequence"/>
</dbReference>
<keyword evidence="4" id="KW-1185">Reference proteome</keyword>
<evidence type="ECO:0000313" key="2">
    <source>
        <dbReference type="EMBL" id="GBF02960.1"/>
    </source>
</evidence>
<dbReference type="AlphaFoldDB" id="A0A098R8T0"/>
<organism evidence="3 6">
    <name type="scientific">Lactiplantibacillus paraplantarum</name>
    <dbReference type="NCBI Taxonomy" id="60520"/>
    <lineage>
        <taxon>Bacteria</taxon>
        <taxon>Bacillati</taxon>
        <taxon>Bacillota</taxon>
        <taxon>Bacilli</taxon>
        <taxon>Lactobacillales</taxon>
        <taxon>Lactobacillaceae</taxon>
        <taxon>Lactiplantibacillus</taxon>
    </lineage>
</organism>
<reference evidence="1 5" key="2">
    <citation type="submission" date="2018-10" db="EMBL/GenBank/DDBJ databases">
        <title>Genome seuquencing of Lactobacillus species.</title>
        <authorList>
            <person name="Baek C."/>
            <person name="Yi H."/>
        </authorList>
    </citation>
    <scope>NUCLEOTIDE SEQUENCE [LARGE SCALE GENOMIC DNA]</scope>
    <source>
        <strain evidence="1 5">DSM 10667</strain>
    </source>
</reference>
<evidence type="ECO:0000313" key="5">
    <source>
        <dbReference type="Proteomes" id="UP000277896"/>
    </source>
</evidence>
<evidence type="ECO:0000313" key="1">
    <source>
        <dbReference type="EMBL" id="AYJ38330.1"/>
    </source>
</evidence>
<dbReference type="KEGG" id="lpx:ASU28_05645"/>